<evidence type="ECO:0000313" key="3">
    <source>
        <dbReference type="RefSeq" id="XP_022588334.2"/>
    </source>
</evidence>
<name>A0A6P5WF09_9EIME</name>
<feature type="compositionally biased region" description="Polar residues" evidence="1">
    <location>
        <begin position="116"/>
        <end position="138"/>
    </location>
</feature>
<dbReference type="OrthoDB" id="348857at2759"/>
<evidence type="ECO:0000256" key="1">
    <source>
        <dbReference type="SAM" id="MobiDB-lite"/>
    </source>
</evidence>
<protein>
    <submittedName>
        <fullName evidence="3">Uncharacterized protein LOC34618110</fullName>
    </submittedName>
</protein>
<dbReference type="AlphaFoldDB" id="A0A6P5WF09"/>
<dbReference type="PANTHER" id="PTHR28457:SF1">
    <property type="entry name" value="CILIA- AND FLAGELLA-ASSOCIATED PROTEIN 119"/>
    <property type="match status" value="1"/>
</dbReference>
<feature type="region of interest" description="Disordered" evidence="1">
    <location>
        <begin position="113"/>
        <end position="170"/>
    </location>
</feature>
<dbReference type="InterPro" id="IPR032727">
    <property type="entry name" value="CLAMP"/>
</dbReference>
<keyword evidence="2" id="KW-1185">Reference proteome</keyword>
<organism evidence="2 3">
    <name type="scientific">Cyclospora cayetanensis</name>
    <dbReference type="NCBI Taxonomy" id="88456"/>
    <lineage>
        <taxon>Eukaryota</taxon>
        <taxon>Sar</taxon>
        <taxon>Alveolata</taxon>
        <taxon>Apicomplexa</taxon>
        <taxon>Conoidasida</taxon>
        <taxon>Coccidia</taxon>
        <taxon>Eucoccidiorida</taxon>
        <taxon>Eimeriorina</taxon>
        <taxon>Eimeriidae</taxon>
        <taxon>Cyclospora</taxon>
    </lineage>
</organism>
<dbReference type="PANTHER" id="PTHR28457">
    <property type="entry name" value="COILED-COIL DOMAIN-CONTAINING PROTEIN 189"/>
    <property type="match status" value="1"/>
</dbReference>
<dbReference type="GeneID" id="34618110"/>
<proteinExistence type="predicted"/>
<evidence type="ECO:0000313" key="2">
    <source>
        <dbReference type="Proteomes" id="UP000515125"/>
    </source>
</evidence>
<dbReference type="Proteomes" id="UP000515125">
    <property type="component" value="Unplaced"/>
</dbReference>
<reference evidence="3" key="1">
    <citation type="submission" date="2025-08" db="UniProtKB">
        <authorList>
            <consortium name="RefSeq"/>
        </authorList>
    </citation>
    <scope>IDENTIFICATION</scope>
</reference>
<accession>A0A6P5WF09</accession>
<dbReference type="RefSeq" id="XP_022588334.2">
    <property type="nucleotide sequence ID" value="XM_022731453.2"/>
</dbReference>
<sequence>MAAPPAAKSHLDLLEKTQMKPICSAFEDPVEFVPSTPATGVAVETPACTASTGKVPYAKIAAALSTSRRPLFLTYTLISATDAATLLQLDDPLQLASELEELLQLQAFVTELRGSTAESSTPRPSRTINSCRTSSQKSNTERGFPGDDSADAANTKSNSVPMTSGQDSTVSLDTLDVTGETTNPVIAPTDVPHADIFSQHQLLRSQQHLDEEDHATAYSVVLEYFVAATSFCRLAKFSPQAVSTFLTLLLEVYRQSVQQHMTAAAAFDTYKSLLLKHSIYRPPWATEVFCFQQLMPATEFFFEHFVRLLPQLQQLHARHRPRIGDYSG</sequence>
<feature type="compositionally biased region" description="Polar residues" evidence="1">
    <location>
        <begin position="152"/>
        <end position="170"/>
    </location>
</feature>
<dbReference type="Pfam" id="PF14769">
    <property type="entry name" value="CLAMP"/>
    <property type="match status" value="1"/>
</dbReference>
<gene>
    <name evidence="3" type="primary">LOC34618110</name>
</gene>